<name>A0A318RXI6_WILLI</name>
<protein>
    <submittedName>
        <fullName evidence="2">Condensation domain-containing protein</fullName>
    </submittedName>
</protein>
<dbReference type="OrthoDB" id="9789603at2"/>
<keyword evidence="3" id="KW-1185">Reference proteome</keyword>
<sequence>MEFTELADYPLPSGSLTEWIPTIGDDAACWSVDARPLTYDHEDHYRRGMSGKPARGQSPWLGAAFEVHLPFDADAVRRTLRAWMLRHETFRTTVTRSVDSQSNNSLIRLTSSGESLDMLPTTVGRLSGGTRVRAHLIELFDNRISPLAWPHCLVATVSGAEAQIAGDGFLVVFGADHSVMDAYSMLLAISEIQRLYARELRGVDPVLPEIGSHVDFSAHDRVVGGELTTEHQAVEKWQRFLDAGNGQFPRFGLPVRPDGINPHAGHQQNGMSTWLLSTEQVGQVNAHCRELGHTVQSAVLAALALAQHALVGDTTLRFVMPVHTRHESQYVESIGWYVGIIPVEVDISRAATFGDCLNAGAEAVSATKGIARYPYPRIAQLLGEQAAPQFVVSYLDVRFVPGAADWERWRGRTLRSGTFSDDEVYLWIARTPVGMTVSARFPGTEVAEAGVRRFVEALGALLLGFAHLGDHRTAGQALTSLTIGYSEDKFPA</sequence>
<comment type="caution">
    <text evidence="2">The sequence shown here is derived from an EMBL/GenBank/DDBJ whole genome shotgun (WGS) entry which is preliminary data.</text>
</comment>
<dbReference type="GO" id="GO:0008610">
    <property type="term" value="P:lipid biosynthetic process"/>
    <property type="evidence" value="ECO:0007669"/>
    <property type="project" value="UniProtKB-ARBA"/>
</dbReference>
<evidence type="ECO:0000313" key="2">
    <source>
        <dbReference type="EMBL" id="PYE14731.1"/>
    </source>
</evidence>
<dbReference type="InterPro" id="IPR001242">
    <property type="entry name" value="Condensation_dom"/>
</dbReference>
<dbReference type="Gene3D" id="3.30.559.30">
    <property type="entry name" value="Nonribosomal peptide synthetase, condensation domain"/>
    <property type="match status" value="1"/>
</dbReference>
<evidence type="ECO:0000313" key="3">
    <source>
        <dbReference type="Proteomes" id="UP000247591"/>
    </source>
</evidence>
<accession>A0A318RXI6</accession>
<dbReference type="Pfam" id="PF00668">
    <property type="entry name" value="Condensation"/>
    <property type="match status" value="1"/>
</dbReference>
<dbReference type="InterPro" id="IPR023213">
    <property type="entry name" value="CAT-like_dom_sf"/>
</dbReference>
<dbReference type="RefSeq" id="WP_158540003.1">
    <property type="nucleotide sequence ID" value="NZ_QJSP01000012.1"/>
</dbReference>
<dbReference type="GO" id="GO:0003824">
    <property type="term" value="F:catalytic activity"/>
    <property type="evidence" value="ECO:0007669"/>
    <property type="project" value="InterPro"/>
</dbReference>
<evidence type="ECO:0000259" key="1">
    <source>
        <dbReference type="Pfam" id="PF00668"/>
    </source>
</evidence>
<dbReference type="SUPFAM" id="SSF52777">
    <property type="entry name" value="CoA-dependent acyltransferases"/>
    <property type="match status" value="2"/>
</dbReference>
<organism evidence="2 3">
    <name type="scientific">Williamsia limnetica</name>
    <dbReference type="NCBI Taxonomy" id="882452"/>
    <lineage>
        <taxon>Bacteria</taxon>
        <taxon>Bacillati</taxon>
        <taxon>Actinomycetota</taxon>
        <taxon>Actinomycetes</taxon>
        <taxon>Mycobacteriales</taxon>
        <taxon>Nocardiaceae</taxon>
        <taxon>Williamsia</taxon>
    </lineage>
</organism>
<reference evidence="2 3" key="1">
    <citation type="submission" date="2018-06" db="EMBL/GenBank/DDBJ databases">
        <title>Genomic Encyclopedia of Type Strains, Phase IV (KMG-IV): sequencing the most valuable type-strain genomes for metagenomic binning, comparative biology and taxonomic classification.</title>
        <authorList>
            <person name="Goeker M."/>
        </authorList>
    </citation>
    <scope>NUCLEOTIDE SEQUENCE [LARGE SCALE GENOMIC DNA]</scope>
    <source>
        <strain evidence="2 3">DSM 45521</strain>
    </source>
</reference>
<dbReference type="AlphaFoldDB" id="A0A318RXI6"/>
<proteinExistence type="predicted"/>
<feature type="domain" description="Condensation" evidence="1">
    <location>
        <begin position="63"/>
        <end position="386"/>
    </location>
</feature>
<gene>
    <name evidence="2" type="ORF">DFR67_112193</name>
</gene>
<dbReference type="EMBL" id="QJSP01000012">
    <property type="protein sequence ID" value="PYE14731.1"/>
    <property type="molecule type" value="Genomic_DNA"/>
</dbReference>
<dbReference type="Gene3D" id="3.30.559.10">
    <property type="entry name" value="Chloramphenicol acetyltransferase-like domain"/>
    <property type="match status" value="1"/>
</dbReference>
<dbReference type="Proteomes" id="UP000247591">
    <property type="component" value="Unassembled WGS sequence"/>
</dbReference>